<dbReference type="EMBL" id="DSUJ01000008">
    <property type="protein sequence ID" value="HFI91487.1"/>
    <property type="molecule type" value="Genomic_DNA"/>
</dbReference>
<evidence type="ECO:0008006" key="2">
    <source>
        <dbReference type="Google" id="ProtNLM"/>
    </source>
</evidence>
<name>A0A7V3E7M4_9BACT</name>
<organism evidence="1">
    <name type="scientific">Ignavibacterium album</name>
    <dbReference type="NCBI Taxonomy" id="591197"/>
    <lineage>
        <taxon>Bacteria</taxon>
        <taxon>Pseudomonadati</taxon>
        <taxon>Ignavibacteriota</taxon>
        <taxon>Ignavibacteria</taxon>
        <taxon>Ignavibacteriales</taxon>
        <taxon>Ignavibacteriaceae</taxon>
        <taxon>Ignavibacterium</taxon>
    </lineage>
</organism>
<dbReference type="AlphaFoldDB" id="A0A7V3E7M4"/>
<sequence length="303" mass="33856">MNKKIYIILVSVLFSVTVWVSIALSDEYYSIYKLPIEIIDLPSGYTVGNSLPETVTLRLKGDGWKLMSFELGSSKYYYVSVKGDSGVISANLMANVENNPWLATGINILDITPKNIRIVVEPIAEKKLKIIPDLKLDFKEGYSLATKVTVEPESVLFYGPVSQIRQMDSYKTKEVSLKNLDQKTKLQIELEDLRGFEATQKIVNVTLDVQRIVENTISDIPVKVVNKPSNVDVVLIPNSIACTFRGGVNILGKLTAGDIIATVDYYSVITDTLGFIKPEIQSPENLNLLSVKPDKLRYVIKKY</sequence>
<protein>
    <recommendedName>
        <fullName evidence="2">YbbR family protein</fullName>
    </recommendedName>
</protein>
<proteinExistence type="predicted"/>
<dbReference type="PANTHER" id="PTHR37804:SF1">
    <property type="entry name" value="CDAA REGULATORY PROTEIN CDAR"/>
    <property type="match status" value="1"/>
</dbReference>
<dbReference type="PANTHER" id="PTHR37804">
    <property type="entry name" value="CDAA REGULATORY PROTEIN CDAR"/>
    <property type="match status" value="1"/>
</dbReference>
<dbReference type="Gene3D" id="2.170.120.30">
    <property type="match status" value="2"/>
</dbReference>
<dbReference type="InterPro" id="IPR053154">
    <property type="entry name" value="c-di-AMP_regulator"/>
</dbReference>
<accession>A0A7V3E7M4</accession>
<reference evidence="1" key="1">
    <citation type="journal article" date="2020" name="mSystems">
        <title>Genome- and Community-Level Interaction Insights into Carbon Utilization and Element Cycling Functions of Hydrothermarchaeota in Hydrothermal Sediment.</title>
        <authorList>
            <person name="Zhou Z."/>
            <person name="Liu Y."/>
            <person name="Xu W."/>
            <person name="Pan J."/>
            <person name="Luo Z.H."/>
            <person name="Li M."/>
        </authorList>
    </citation>
    <scope>NUCLEOTIDE SEQUENCE [LARGE SCALE GENOMIC DNA]</scope>
    <source>
        <strain evidence="1">SpSt-479</strain>
    </source>
</reference>
<dbReference type="Gene3D" id="2.170.120.40">
    <property type="entry name" value="YbbR-like domain"/>
    <property type="match status" value="1"/>
</dbReference>
<comment type="caution">
    <text evidence="1">The sequence shown here is derived from an EMBL/GenBank/DDBJ whole genome shotgun (WGS) entry which is preliminary data.</text>
</comment>
<gene>
    <name evidence="1" type="ORF">ENS31_08175</name>
</gene>
<evidence type="ECO:0000313" key="1">
    <source>
        <dbReference type="EMBL" id="HFI91487.1"/>
    </source>
</evidence>